<dbReference type="EMBL" id="CP050898">
    <property type="protein sequence ID" value="QIX20757.1"/>
    <property type="molecule type" value="Genomic_DNA"/>
</dbReference>
<feature type="region of interest" description="Disordered" evidence="1">
    <location>
        <begin position="112"/>
        <end position="135"/>
    </location>
</feature>
<gene>
    <name evidence="3" type="ORF">FOB41_06240</name>
</gene>
<dbReference type="InterPro" id="IPR044925">
    <property type="entry name" value="His-Me_finger_sf"/>
</dbReference>
<dbReference type="Pfam" id="PF13392">
    <property type="entry name" value="HNH_3"/>
    <property type="match status" value="1"/>
</dbReference>
<dbReference type="Pfam" id="PF07463">
    <property type="entry name" value="NUMOD4"/>
    <property type="match status" value="1"/>
</dbReference>
<organism evidence="3 4">
    <name type="scientific">Agrobacterium pusense</name>
    <dbReference type="NCBI Taxonomy" id="648995"/>
    <lineage>
        <taxon>Bacteria</taxon>
        <taxon>Pseudomonadati</taxon>
        <taxon>Pseudomonadota</taxon>
        <taxon>Alphaproteobacteria</taxon>
        <taxon>Hyphomicrobiales</taxon>
        <taxon>Rhizobiaceae</taxon>
        <taxon>Rhizobium/Agrobacterium group</taxon>
        <taxon>Agrobacterium</taxon>
    </lineage>
</organism>
<evidence type="ECO:0000313" key="3">
    <source>
        <dbReference type="EMBL" id="QIX20757.1"/>
    </source>
</evidence>
<dbReference type="GO" id="GO:0016788">
    <property type="term" value="F:hydrolase activity, acting on ester bonds"/>
    <property type="evidence" value="ECO:0007669"/>
    <property type="project" value="InterPro"/>
</dbReference>
<evidence type="ECO:0000259" key="2">
    <source>
        <dbReference type="SMART" id="SM00507"/>
    </source>
</evidence>
<evidence type="ECO:0000313" key="4">
    <source>
        <dbReference type="Proteomes" id="UP000500870"/>
    </source>
</evidence>
<reference evidence="3 4" key="1">
    <citation type="submission" date="2020-04" db="EMBL/GenBank/DDBJ databases">
        <title>FDA dAtabase for Regulatory Grade micrObial Sequences (FDA-ARGOS): Supporting development and validation of Infectious Disease Dx tests.</title>
        <authorList>
            <person name="Sciortino C."/>
            <person name="Tallon L."/>
            <person name="Sadzewicz L."/>
            <person name="Vavikolanu K."/>
            <person name="Mehta A."/>
            <person name="Aluvathingal J."/>
            <person name="Nadendla S."/>
            <person name="Nandy P."/>
            <person name="Geyer C."/>
            <person name="Yan Y."/>
            <person name="Sichtig H."/>
        </authorList>
    </citation>
    <scope>NUCLEOTIDE SEQUENCE [LARGE SCALE GENOMIC DNA]</scope>
    <source>
        <strain evidence="3 4">FDAARGOS_633</strain>
    </source>
</reference>
<dbReference type="SMART" id="SM00507">
    <property type="entry name" value="HNHc"/>
    <property type="match status" value="1"/>
</dbReference>
<proteinExistence type="predicted"/>
<sequence>MAEAWLPVCGFEGFYEVSNLGRVRSVDRTVTRDYGDGRKTTVRRRGAIMKFDYRDGYATVRMQAEGRSFKAYVHRLVCAAFNGPQPTPEKSMVAHNDGDFTNNTPENVRWATPAENQRDREGHGTHNRGERSHLRKLTWDDVSEIRESPEPNPHVARRFGVTSANIRMIRRMKTWIPL</sequence>
<feature type="domain" description="HNH nuclease" evidence="2">
    <location>
        <begin position="67"/>
        <end position="117"/>
    </location>
</feature>
<dbReference type="AlphaFoldDB" id="A0A6H0ZL31"/>
<accession>A0A6H0ZL31</accession>
<dbReference type="RefSeq" id="WP_136882708.1">
    <property type="nucleotide sequence ID" value="NZ_CP050898.1"/>
</dbReference>
<dbReference type="Proteomes" id="UP000500870">
    <property type="component" value="Chromosome 1"/>
</dbReference>
<dbReference type="InterPro" id="IPR003615">
    <property type="entry name" value="HNH_nuc"/>
</dbReference>
<protein>
    <recommendedName>
        <fullName evidence="2">HNH nuclease domain-containing protein</fullName>
    </recommendedName>
</protein>
<dbReference type="SUPFAM" id="SSF54060">
    <property type="entry name" value="His-Me finger endonucleases"/>
    <property type="match status" value="1"/>
</dbReference>
<dbReference type="Gene3D" id="3.90.75.20">
    <property type="match status" value="1"/>
</dbReference>
<name>A0A6H0ZL31_9HYPH</name>
<dbReference type="InterPro" id="IPR010902">
    <property type="entry name" value="NUMOD4"/>
</dbReference>
<feature type="compositionally biased region" description="Basic and acidic residues" evidence="1">
    <location>
        <begin position="116"/>
        <end position="135"/>
    </location>
</feature>
<evidence type="ECO:0000256" key="1">
    <source>
        <dbReference type="SAM" id="MobiDB-lite"/>
    </source>
</evidence>